<protein>
    <submittedName>
        <fullName evidence="1">Uncharacterized protein</fullName>
    </submittedName>
</protein>
<comment type="caution">
    <text evidence="1">The sequence shown here is derived from an EMBL/GenBank/DDBJ whole genome shotgun (WGS) entry which is preliminary data.</text>
</comment>
<accession>A0ACB6R8B7</accession>
<evidence type="ECO:0000313" key="2">
    <source>
        <dbReference type="Proteomes" id="UP000799755"/>
    </source>
</evidence>
<keyword evidence="2" id="KW-1185">Reference proteome</keyword>
<dbReference type="EMBL" id="MU003496">
    <property type="protein sequence ID" value="KAF2475564.1"/>
    <property type="molecule type" value="Genomic_DNA"/>
</dbReference>
<name>A0ACB6R8B7_9PLEO</name>
<gene>
    <name evidence="1" type="ORF">BDR25DRAFT_350908</name>
</gene>
<dbReference type="Proteomes" id="UP000799755">
    <property type="component" value="Unassembled WGS sequence"/>
</dbReference>
<sequence length="253" mass="28906">EAEELEVQVIETFKRVLGEEHPDTLTSMNNLAFTLKGQGYQGKAISLMEGCFQLREKVLGPQHPYTASSLSCLNEWRLEAMNIAKMCWNSSGEIFSVIETAILGKRNCRTRFGTKYRHHQQGEWPTNSDHTPASLDCDNEVPEVGFAYGGQLKATLLEHVGTGRVLSHSLSRLCAPFTKLRGMFHHPGYVRAPNGAYFCPFKVSRTSHVFSTNVPGLEPGERPKWQQEQIRIYLRLYRHLHHLHRADLPRRRH</sequence>
<proteinExistence type="predicted"/>
<reference evidence="1" key="1">
    <citation type="journal article" date="2020" name="Stud. Mycol.">
        <title>101 Dothideomycetes genomes: a test case for predicting lifestyles and emergence of pathogens.</title>
        <authorList>
            <person name="Haridas S."/>
            <person name="Albert R."/>
            <person name="Binder M."/>
            <person name="Bloem J."/>
            <person name="Labutti K."/>
            <person name="Salamov A."/>
            <person name="Andreopoulos B."/>
            <person name="Baker S."/>
            <person name="Barry K."/>
            <person name="Bills G."/>
            <person name="Bluhm B."/>
            <person name="Cannon C."/>
            <person name="Castanera R."/>
            <person name="Culley D."/>
            <person name="Daum C."/>
            <person name="Ezra D."/>
            <person name="Gonzalez J."/>
            <person name="Henrissat B."/>
            <person name="Kuo A."/>
            <person name="Liang C."/>
            <person name="Lipzen A."/>
            <person name="Lutzoni F."/>
            <person name="Magnuson J."/>
            <person name="Mondo S."/>
            <person name="Nolan M."/>
            <person name="Ohm R."/>
            <person name="Pangilinan J."/>
            <person name="Park H.-J."/>
            <person name="Ramirez L."/>
            <person name="Alfaro M."/>
            <person name="Sun H."/>
            <person name="Tritt A."/>
            <person name="Yoshinaga Y."/>
            <person name="Zwiers L.-H."/>
            <person name="Turgeon B."/>
            <person name="Goodwin S."/>
            <person name="Spatafora J."/>
            <person name="Crous P."/>
            <person name="Grigoriev I."/>
        </authorList>
    </citation>
    <scope>NUCLEOTIDE SEQUENCE</scope>
    <source>
        <strain evidence="1">ATCC 200398</strain>
    </source>
</reference>
<feature type="non-terminal residue" evidence="1">
    <location>
        <position position="1"/>
    </location>
</feature>
<evidence type="ECO:0000313" key="1">
    <source>
        <dbReference type="EMBL" id="KAF2475564.1"/>
    </source>
</evidence>
<organism evidence="1 2">
    <name type="scientific">Lindgomyces ingoldianus</name>
    <dbReference type="NCBI Taxonomy" id="673940"/>
    <lineage>
        <taxon>Eukaryota</taxon>
        <taxon>Fungi</taxon>
        <taxon>Dikarya</taxon>
        <taxon>Ascomycota</taxon>
        <taxon>Pezizomycotina</taxon>
        <taxon>Dothideomycetes</taxon>
        <taxon>Pleosporomycetidae</taxon>
        <taxon>Pleosporales</taxon>
        <taxon>Lindgomycetaceae</taxon>
        <taxon>Lindgomyces</taxon>
    </lineage>
</organism>